<comment type="caution">
    <text evidence="1">The sequence shown here is derived from an EMBL/GenBank/DDBJ whole genome shotgun (WGS) entry which is preliminary data.</text>
</comment>
<proteinExistence type="predicted"/>
<evidence type="ECO:0000313" key="2">
    <source>
        <dbReference type="Proteomes" id="UP000487268"/>
    </source>
</evidence>
<sequence length="161" mass="17550">MSAARTLDVAWLTSWSSEINQALAPFLAGFMNRFGYPPGDNLVRVADQGAVSTEPPPPLDAFYRVIDAVLLPDIGNGCFVHPADQVVGELREQGTVRLGEEARGIIFASDGALRLITGAGVIYRSRTASRDSEFVPIGEDLRDYLEQLRHAVFGFIRSAEL</sequence>
<name>A0A7K0BTN7_9ACTN</name>
<organism evidence="1 2">
    <name type="scientific">Actinomadura macrotermitis</name>
    <dbReference type="NCBI Taxonomy" id="2585200"/>
    <lineage>
        <taxon>Bacteria</taxon>
        <taxon>Bacillati</taxon>
        <taxon>Actinomycetota</taxon>
        <taxon>Actinomycetes</taxon>
        <taxon>Streptosporangiales</taxon>
        <taxon>Thermomonosporaceae</taxon>
        <taxon>Actinomadura</taxon>
    </lineage>
</organism>
<evidence type="ECO:0000313" key="1">
    <source>
        <dbReference type="EMBL" id="MQY04555.1"/>
    </source>
</evidence>
<keyword evidence="2" id="KW-1185">Reference proteome</keyword>
<dbReference type="RefSeq" id="WP_153532762.1">
    <property type="nucleotide sequence ID" value="NZ_WEGH01000002.1"/>
</dbReference>
<accession>A0A7K0BTN7</accession>
<dbReference type="Proteomes" id="UP000487268">
    <property type="component" value="Unassembled WGS sequence"/>
</dbReference>
<protein>
    <recommendedName>
        <fullName evidence="3">SUKH-3 immunity protein</fullName>
    </recommendedName>
</protein>
<gene>
    <name evidence="1" type="ORF">ACRB68_26100</name>
</gene>
<dbReference type="EMBL" id="WEGH01000002">
    <property type="protein sequence ID" value="MQY04555.1"/>
    <property type="molecule type" value="Genomic_DNA"/>
</dbReference>
<reference evidence="1 2" key="1">
    <citation type="submission" date="2019-10" db="EMBL/GenBank/DDBJ databases">
        <title>Actinomadura rubteroloni sp. nov. and Actinomadura macrotermitis sp. nov., isolated from the gut of fungus growing-termite Macrotermes natalensis.</title>
        <authorList>
            <person name="Benndorf R."/>
            <person name="Martin K."/>
            <person name="Kuefner M."/>
            <person name="De Beer W."/>
            <person name="Kaster A.-K."/>
            <person name="Vollmers J."/>
            <person name="Poulsen M."/>
            <person name="Beemelmanns C."/>
        </authorList>
    </citation>
    <scope>NUCLEOTIDE SEQUENCE [LARGE SCALE GENOMIC DNA]</scope>
    <source>
        <strain evidence="1 2">RB68</strain>
    </source>
</reference>
<dbReference type="OrthoDB" id="3637779at2"/>
<dbReference type="AlphaFoldDB" id="A0A7K0BTN7"/>
<evidence type="ECO:0008006" key="3">
    <source>
        <dbReference type="Google" id="ProtNLM"/>
    </source>
</evidence>